<comment type="pathway">
    <text evidence="4">Protein modification; protein ubiquitination.</text>
</comment>
<dbReference type="Gene3D" id="1.20.120.1750">
    <property type="match status" value="1"/>
</dbReference>
<dbReference type="GO" id="GO:0008270">
    <property type="term" value="F:zinc ion binding"/>
    <property type="evidence" value="ECO:0007669"/>
    <property type="project" value="UniProtKB-KW"/>
</dbReference>
<dbReference type="Pfam" id="PF19422">
    <property type="entry name" value="Ariadne"/>
    <property type="match status" value="1"/>
</dbReference>
<dbReference type="InterPro" id="IPR002867">
    <property type="entry name" value="IBR_dom"/>
</dbReference>
<dbReference type="FunFam" id="3.30.40.10:FF:000019">
    <property type="entry name" value="RBR-type E3 ubiquitin transferase"/>
    <property type="match status" value="1"/>
</dbReference>
<comment type="catalytic activity">
    <reaction evidence="1">
        <text>[E2 ubiquitin-conjugating enzyme]-S-ubiquitinyl-L-cysteine + [acceptor protein]-L-lysine = [E2 ubiquitin-conjugating enzyme]-L-cysteine + [acceptor protein]-N(6)-ubiquitinyl-L-lysine.</text>
        <dbReference type="EC" id="2.3.2.31"/>
    </reaction>
</comment>
<dbReference type="InterPro" id="IPR048962">
    <property type="entry name" value="ARIH1-like_UBL"/>
</dbReference>
<reference evidence="16" key="1">
    <citation type="submission" date="2021-01" db="EMBL/GenBank/DDBJ databases">
        <authorList>
            <person name="Bezrukov I."/>
        </authorList>
    </citation>
    <scope>NUCLEOTIDE SEQUENCE</scope>
</reference>
<feature type="domain" description="RING-type" evidence="14">
    <location>
        <begin position="123"/>
        <end position="171"/>
    </location>
</feature>
<keyword evidence="11" id="KW-0833">Ubl conjugation pathway</keyword>
<dbReference type="PANTHER" id="PTHR11685">
    <property type="entry name" value="RBR FAMILY RING FINGER AND IBR DOMAIN-CONTAINING"/>
    <property type="match status" value="1"/>
</dbReference>
<comment type="cofactor">
    <cofactor evidence="2">
        <name>Zn(2+)</name>
        <dbReference type="ChEBI" id="CHEBI:29105"/>
    </cofactor>
</comment>
<proteinExistence type="inferred from homology"/>
<dbReference type="Pfam" id="PF01485">
    <property type="entry name" value="IBR"/>
    <property type="match status" value="1"/>
</dbReference>
<keyword evidence="8" id="KW-0479">Metal-binding</keyword>
<organism evidence="16 17">
    <name type="scientific">Arabidopsis arenosa</name>
    <name type="common">Sand rock-cress</name>
    <name type="synonym">Cardaminopsis arenosa</name>
    <dbReference type="NCBI Taxonomy" id="38785"/>
    <lineage>
        <taxon>Eukaryota</taxon>
        <taxon>Viridiplantae</taxon>
        <taxon>Streptophyta</taxon>
        <taxon>Embryophyta</taxon>
        <taxon>Tracheophyta</taxon>
        <taxon>Spermatophyta</taxon>
        <taxon>Magnoliopsida</taxon>
        <taxon>eudicotyledons</taxon>
        <taxon>Gunneridae</taxon>
        <taxon>Pentapetalae</taxon>
        <taxon>rosids</taxon>
        <taxon>malvids</taxon>
        <taxon>Brassicales</taxon>
        <taxon>Brassicaceae</taxon>
        <taxon>Camelineae</taxon>
        <taxon>Arabidopsis</taxon>
    </lineage>
</organism>
<keyword evidence="9" id="KW-0677">Repeat</keyword>
<comment type="similarity">
    <text evidence="5">Belongs to the RBR family. Ariadne subfamily.</text>
</comment>
<evidence type="ECO:0000256" key="4">
    <source>
        <dbReference type="ARBA" id="ARBA00004906"/>
    </source>
</evidence>
<evidence type="ECO:0000256" key="1">
    <source>
        <dbReference type="ARBA" id="ARBA00001798"/>
    </source>
</evidence>
<gene>
    <name evidence="16" type="ORF">AARE701A_LOCUS8691</name>
</gene>
<evidence type="ECO:0000256" key="3">
    <source>
        <dbReference type="ARBA" id="ARBA00003976"/>
    </source>
</evidence>
<dbReference type="FunFam" id="1.20.120.1750:FF:000013">
    <property type="entry name" value="RBR-type E3 ubiquitin transferase"/>
    <property type="match status" value="1"/>
</dbReference>
<evidence type="ECO:0000256" key="2">
    <source>
        <dbReference type="ARBA" id="ARBA00001947"/>
    </source>
</evidence>
<dbReference type="EC" id="2.3.2.31" evidence="6"/>
<dbReference type="Gene3D" id="3.30.40.10">
    <property type="entry name" value="Zinc/RING finger domain, C3HC4 (zinc finger)"/>
    <property type="match status" value="1"/>
</dbReference>
<dbReference type="GO" id="GO:0061630">
    <property type="term" value="F:ubiquitin protein ligase activity"/>
    <property type="evidence" value="ECO:0007669"/>
    <property type="project" value="UniProtKB-EC"/>
</dbReference>
<name>A0A8S2A393_ARAAE</name>
<dbReference type="InterPro" id="IPR031127">
    <property type="entry name" value="E3_UB_ligase_RBR"/>
</dbReference>
<dbReference type="AlphaFoldDB" id="A0A8S2A393"/>
<dbReference type="EMBL" id="LR999453">
    <property type="protein sequence ID" value="CAE5984037.1"/>
    <property type="molecule type" value="Genomic_DNA"/>
</dbReference>
<evidence type="ECO:0000256" key="8">
    <source>
        <dbReference type="ARBA" id="ARBA00022723"/>
    </source>
</evidence>
<evidence type="ECO:0000256" key="11">
    <source>
        <dbReference type="ARBA" id="ARBA00022786"/>
    </source>
</evidence>
<evidence type="ECO:0000256" key="7">
    <source>
        <dbReference type="ARBA" id="ARBA00022679"/>
    </source>
</evidence>
<keyword evidence="7" id="KW-0808">Transferase</keyword>
<comment type="function">
    <text evidence="3">Might act as an E3 ubiquitin-protein ligase, or as part of E3 complex, which accepts ubiquitin from specific E2 ubiquitin-conjugating enzymes and then transfers it to substrates.</text>
</comment>
<dbReference type="GO" id="GO:0016567">
    <property type="term" value="P:protein ubiquitination"/>
    <property type="evidence" value="ECO:0007669"/>
    <property type="project" value="InterPro"/>
</dbReference>
<evidence type="ECO:0000313" key="17">
    <source>
        <dbReference type="Proteomes" id="UP000682877"/>
    </source>
</evidence>
<dbReference type="InterPro" id="IPR001841">
    <property type="entry name" value="Znf_RING"/>
</dbReference>
<dbReference type="CDD" id="cd22586">
    <property type="entry name" value="Rcat_RBR_ARI1-like"/>
    <property type="match status" value="1"/>
</dbReference>
<dbReference type="PROSITE" id="PS50089">
    <property type="entry name" value="ZF_RING_2"/>
    <property type="match status" value="1"/>
</dbReference>
<feature type="domain" description="RING-type" evidence="15">
    <location>
        <begin position="119"/>
        <end position="333"/>
    </location>
</feature>
<keyword evidence="17" id="KW-1185">Reference proteome</keyword>
<dbReference type="Pfam" id="PF22191">
    <property type="entry name" value="IBR_1"/>
    <property type="match status" value="1"/>
</dbReference>
<dbReference type="InterPro" id="IPR013083">
    <property type="entry name" value="Znf_RING/FYVE/PHD"/>
</dbReference>
<sequence length="598" mass="68526">MDDNLSGEEDDYYYSSDQESLNGIDNDQSFLQPLSSRANTVKVITKESLLAAQREDLRRVMELLSLKEHHARTLLIHYRWDVEKLFAVLVEKGKDSLFSGAGLTFLENQSCDSSVSRSSMLSCDICIEDVPGYQMTRMDCGHSFCNTCWAGHFTVKINEGQSKRITCMAHKCNAICDEDVVRTLVSKSQPDLAEKFDRFLLESYIEDNKMVKWCPSTPHCGNAIRVEDDELCEVECSCGLQFCFSCSSQAHSPCSCVMWELWRKKCYDESETVNWITVHTKPCPKCNKPVEKNGGCNLVTCLCRQSFCWLCGGATGRDHTWSRISGHSCGRFQEDKEKHMERAKRDLERYMHYHNRYKAHTDSSKLEAELSYSIRKKVSFSEKRELQLKDFSWATNGLHRLFRSRRVISYSYPFAFYMFGDELFKDEMSTEEREIKQNLFEDQQQQLEANVEKLSKFLEEPFDQFADDKVMQIRIQVINLSVAVDTLCKKMYECIENDLLGSLQLGIHNITPYRSNGIERASDFYSSQNSKEAVGEICQSSDCGTSGWTSRLDQALGSGNSEDTSCSSNKRARIEGSYRNSQTTLLDLNLPAEAIERK</sequence>
<dbReference type="CDD" id="cd16773">
    <property type="entry name" value="RING-HC_RBR_TRIAD1"/>
    <property type="match status" value="1"/>
</dbReference>
<evidence type="ECO:0000259" key="14">
    <source>
        <dbReference type="PROSITE" id="PS50089"/>
    </source>
</evidence>
<evidence type="ECO:0000313" key="16">
    <source>
        <dbReference type="EMBL" id="CAE5984037.1"/>
    </source>
</evidence>
<evidence type="ECO:0000259" key="15">
    <source>
        <dbReference type="PROSITE" id="PS51873"/>
    </source>
</evidence>
<keyword evidence="12" id="KW-0862">Zinc</keyword>
<dbReference type="InterPro" id="IPR045840">
    <property type="entry name" value="Ariadne"/>
</dbReference>
<dbReference type="InterPro" id="IPR044066">
    <property type="entry name" value="TRIAD_supradom"/>
</dbReference>
<dbReference type="Proteomes" id="UP000682877">
    <property type="component" value="Chromosome 3"/>
</dbReference>
<accession>A0A8S2A393</accession>
<evidence type="ECO:0000256" key="13">
    <source>
        <dbReference type="PROSITE-ProRule" id="PRU00175"/>
    </source>
</evidence>
<dbReference type="SMART" id="SM00647">
    <property type="entry name" value="IBR"/>
    <property type="match status" value="2"/>
</dbReference>
<evidence type="ECO:0000256" key="9">
    <source>
        <dbReference type="ARBA" id="ARBA00022737"/>
    </source>
</evidence>
<dbReference type="CDD" id="cd20346">
    <property type="entry name" value="BRcat_RBR_ANKIB1"/>
    <property type="match status" value="1"/>
</dbReference>
<evidence type="ECO:0000256" key="12">
    <source>
        <dbReference type="ARBA" id="ARBA00022833"/>
    </source>
</evidence>
<keyword evidence="10 13" id="KW-0863">Zinc-finger</keyword>
<evidence type="ECO:0000256" key="5">
    <source>
        <dbReference type="ARBA" id="ARBA00005884"/>
    </source>
</evidence>
<evidence type="ECO:0000256" key="10">
    <source>
        <dbReference type="ARBA" id="ARBA00022771"/>
    </source>
</evidence>
<evidence type="ECO:0000256" key="6">
    <source>
        <dbReference type="ARBA" id="ARBA00012251"/>
    </source>
</evidence>
<dbReference type="PROSITE" id="PS51873">
    <property type="entry name" value="TRIAD"/>
    <property type="match status" value="1"/>
</dbReference>
<dbReference type="Pfam" id="PF21235">
    <property type="entry name" value="UBA_ARI1"/>
    <property type="match status" value="1"/>
</dbReference>
<dbReference type="SUPFAM" id="SSF57850">
    <property type="entry name" value="RING/U-box"/>
    <property type="match status" value="3"/>
</dbReference>
<protein>
    <recommendedName>
        <fullName evidence="6">RBR-type E3 ubiquitin transferase</fullName>
        <ecNumber evidence="6">2.3.2.31</ecNumber>
    </recommendedName>
</protein>